<protein>
    <recommendedName>
        <fullName evidence="4">Secreted protein</fullName>
    </recommendedName>
</protein>
<dbReference type="AlphaFoldDB" id="A0A931CAI9"/>
<sequence length="136" mass="14504">MKTISRRIGALIGAVLLGAGTALAGAAPAQAGYGGGCRNWTSGSWQIGACISENGGYFYPDFYVNAMPSQGINCYIAFGIRYTINGSTTTSFFDTEPCTTGHHGPEEWQGLRGVRYQAVVRPVYVSTSMTSPVAWY</sequence>
<accession>A0A931CAI9</accession>
<reference evidence="2" key="1">
    <citation type="submission" date="2020-11" db="EMBL/GenBank/DDBJ databases">
        <title>Isolation and identification of active actinomycetes.</title>
        <authorList>
            <person name="Sun X."/>
        </authorList>
    </citation>
    <scope>NUCLEOTIDE SEQUENCE</scope>
    <source>
        <strain evidence="2">NEAU-A11</strain>
    </source>
</reference>
<evidence type="ECO:0000313" key="2">
    <source>
        <dbReference type="EMBL" id="MBG0563827.1"/>
    </source>
</evidence>
<keyword evidence="3" id="KW-1185">Reference proteome</keyword>
<evidence type="ECO:0000256" key="1">
    <source>
        <dbReference type="SAM" id="SignalP"/>
    </source>
</evidence>
<comment type="caution">
    <text evidence="2">The sequence shown here is derived from an EMBL/GenBank/DDBJ whole genome shotgun (WGS) entry which is preliminary data.</text>
</comment>
<name>A0A931CAI9_9ACTN</name>
<organism evidence="2 3">
    <name type="scientific">Actinoplanes aureus</name>
    <dbReference type="NCBI Taxonomy" id="2792083"/>
    <lineage>
        <taxon>Bacteria</taxon>
        <taxon>Bacillati</taxon>
        <taxon>Actinomycetota</taxon>
        <taxon>Actinomycetes</taxon>
        <taxon>Micromonosporales</taxon>
        <taxon>Micromonosporaceae</taxon>
        <taxon>Actinoplanes</taxon>
    </lineage>
</organism>
<keyword evidence="1" id="KW-0732">Signal</keyword>
<evidence type="ECO:0000313" key="3">
    <source>
        <dbReference type="Proteomes" id="UP000598146"/>
    </source>
</evidence>
<proteinExistence type="predicted"/>
<evidence type="ECO:0008006" key="4">
    <source>
        <dbReference type="Google" id="ProtNLM"/>
    </source>
</evidence>
<gene>
    <name evidence="2" type="ORF">I4J89_20490</name>
</gene>
<feature type="signal peptide" evidence="1">
    <location>
        <begin position="1"/>
        <end position="24"/>
    </location>
</feature>
<dbReference type="EMBL" id="JADQTO010000009">
    <property type="protein sequence ID" value="MBG0563827.1"/>
    <property type="molecule type" value="Genomic_DNA"/>
</dbReference>
<dbReference type="Proteomes" id="UP000598146">
    <property type="component" value="Unassembled WGS sequence"/>
</dbReference>
<feature type="chain" id="PRO_5039369350" description="Secreted protein" evidence="1">
    <location>
        <begin position="25"/>
        <end position="136"/>
    </location>
</feature>
<dbReference type="RefSeq" id="WP_196415610.1">
    <property type="nucleotide sequence ID" value="NZ_JADQTO010000009.1"/>
</dbReference>